<dbReference type="AlphaFoldDB" id="A0A1Y5T9H6"/>
<name>A0A1Y5T9H6_9PROT</name>
<sequence length="58" mass="5895">MKAANGKWLILGALLIAVAGLALWPGEVQALAERLSASVEGGYLRVLLDGAGGILGCF</sequence>
<organism evidence="1 2">
    <name type="scientific">Oceanibacterium hippocampi</name>
    <dbReference type="NCBI Taxonomy" id="745714"/>
    <lineage>
        <taxon>Bacteria</taxon>
        <taxon>Pseudomonadati</taxon>
        <taxon>Pseudomonadota</taxon>
        <taxon>Alphaproteobacteria</taxon>
        <taxon>Sneathiellales</taxon>
        <taxon>Sneathiellaceae</taxon>
        <taxon>Oceanibacterium</taxon>
    </lineage>
</organism>
<keyword evidence="2" id="KW-1185">Reference proteome</keyword>
<dbReference type="RefSeq" id="WP_176245043.1">
    <property type="nucleotide sequence ID" value="NZ_FWFR01000002.1"/>
</dbReference>
<dbReference type="Proteomes" id="UP000193200">
    <property type="component" value="Unassembled WGS sequence"/>
</dbReference>
<reference evidence="1 2" key="1">
    <citation type="submission" date="2017-03" db="EMBL/GenBank/DDBJ databases">
        <authorList>
            <person name="Afonso C.L."/>
            <person name="Miller P.J."/>
            <person name="Scott M.A."/>
            <person name="Spackman E."/>
            <person name="Goraichik I."/>
            <person name="Dimitrov K.M."/>
            <person name="Suarez D.L."/>
            <person name="Swayne D.E."/>
        </authorList>
    </citation>
    <scope>NUCLEOTIDE SEQUENCE [LARGE SCALE GENOMIC DNA]</scope>
    <source>
        <strain evidence="1 2">CECT 7691</strain>
    </source>
</reference>
<protein>
    <submittedName>
        <fullName evidence="1">Uncharacterized protein</fullName>
    </submittedName>
</protein>
<accession>A0A1Y5T9H6</accession>
<evidence type="ECO:0000313" key="2">
    <source>
        <dbReference type="Proteomes" id="UP000193200"/>
    </source>
</evidence>
<evidence type="ECO:0000313" key="1">
    <source>
        <dbReference type="EMBL" id="SLN58711.1"/>
    </source>
</evidence>
<dbReference type="EMBL" id="FWFR01000002">
    <property type="protein sequence ID" value="SLN58711.1"/>
    <property type="molecule type" value="Genomic_DNA"/>
</dbReference>
<dbReference type="InParanoid" id="A0A1Y5T9H6"/>
<proteinExistence type="predicted"/>
<gene>
    <name evidence="1" type="ORF">OCH7691_02580</name>
</gene>